<evidence type="ECO:0000313" key="3">
    <source>
        <dbReference type="Proteomes" id="UP001189429"/>
    </source>
</evidence>
<keyword evidence="3" id="KW-1185">Reference proteome</keyword>
<proteinExistence type="predicted"/>
<feature type="compositionally biased region" description="Low complexity" evidence="1">
    <location>
        <begin position="412"/>
        <end position="438"/>
    </location>
</feature>
<accession>A0ABN9Y9H1</accession>
<evidence type="ECO:0000256" key="1">
    <source>
        <dbReference type="SAM" id="MobiDB-lite"/>
    </source>
</evidence>
<comment type="caution">
    <text evidence="2">The sequence shown here is derived from an EMBL/GenBank/DDBJ whole genome shotgun (WGS) entry which is preliminary data.</text>
</comment>
<evidence type="ECO:0000313" key="2">
    <source>
        <dbReference type="EMBL" id="CAK0907766.1"/>
    </source>
</evidence>
<protein>
    <submittedName>
        <fullName evidence="2">Uncharacterized protein</fullName>
    </submittedName>
</protein>
<sequence length="610" mass="66468">MCDQFGSNHGQFFSVKDVLIPLSLIFLPLVICMHATSASDWEVLVRALFMCGRHWASFCWKYLRTSSGFSAVDIECMYKMFMALMAVRTHIEDTHRILMYSGLWSASRGCLAAWTLDCKTTVRWNMFLSAVTCFTFWTRREELRADGTSSMAAFVHHSTIEVVTCLMICCASISLELCEKDRVKAYIESSQSGMAYRAVQRLLGVFCDAHLHICPNCNIISHSPHLLHLLGSEDGRRGITNSLHGCNFLRYVWESDQQRFQDFISAAAVLQSEDFSPNGVAASMAEDPNSGKCTISPATSIQVSLRKGVGAHPVPVELFLTYVADVKGAPEFLMGIRETCEALPREACTDAPGTVALQLVAAAETAREPGPDAVRVGAAQLGPRSLAPALAPLAGEQAHVGPAVARAHGRARAAVAHAGRTSRSSVSSSSRASSSSAGSCAREAGCVSSVCLRINSTSRGLRVEDMLLRFEVGHRAPRLKDWLPKEVLDGIQRGCQELVNQREYGDGEEVAADIQFGAMRFSRNGSTFLLAESAELSVDGPAAEPRDSGEESDCFNPTVYMKMIGVSKLRMPWQSVPQKVSRSLHTIDESSMDAACDGDVPTLRQRTGSF</sequence>
<feature type="region of interest" description="Disordered" evidence="1">
    <location>
        <begin position="411"/>
        <end position="438"/>
    </location>
</feature>
<reference evidence="2" key="1">
    <citation type="submission" date="2023-10" db="EMBL/GenBank/DDBJ databases">
        <authorList>
            <person name="Chen Y."/>
            <person name="Shah S."/>
            <person name="Dougan E. K."/>
            <person name="Thang M."/>
            <person name="Chan C."/>
        </authorList>
    </citation>
    <scope>NUCLEOTIDE SEQUENCE [LARGE SCALE GENOMIC DNA]</scope>
</reference>
<gene>
    <name evidence="2" type="ORF">PCOR1329_LOCUS82678</name>
</gene>
<organism evidence="2 3">
    <name type="scientific">Prorocentrum cordatum</name>
    <dbReference type="NCBI Taxonomy" id="2364126"/>
    <lineage>
        <taxon>Eukaryota</taxon>
        <taxon>Sar</taxon>
        <taxon>Alveolata</taxon>
        <taxon>Dinophyceae</taxon>
        <taxon>Prorocentrales</taxon>
        <taxon>Prorocentraceae</taxon>
        <taxon>Prorocentrum</taxon>
    </lineage>
</organism>
<name>A0ABN9Y9H1_9DINO</name>
<dbReference type="EMBL" id="CAUYUJ010021915">
    <property type="protein sequence ID" value="CAK0907766.1"/>
    <property type="molecule type" value="Genomic_DNA"/>
</dbReference>
<dbReference type="Proteomes" id="UP001189429">
    <property type="component" value="Unassembled WGS sequence"/>
</dbReference>